<feature type="domain" description="Siphovirus-type tail component C-terminal" evidence="2">
    <location>
        <begin position="175"/>
        <end position="274"/>
    </location>
</feature>
<keyword evidence="4" id="KW-1185">Reference proteome</keyword>
<evidence type="ECO:0000259" key="1">
    <source>
        <dbReference type="Pfam" id="PF05709"/>
    </source>
</evidence>
<evidence type="ECO:0000313" key="4">
    <source>
        <dbReference type="Proteomes" id="UP000027946"/>
    </source>
</evidence>
<dbReference type="Proteomes" id="UP000027946">
    <property type="component" value="Unassembled WGS sequence"/>
</dbReference>
<name>A0A069RGF9_PEPLI</name>
<dbReference type="Gene3D" id="2.60.120.860">
    <property type="match status" value="1"/>
</dbReference>
<dbReference type="AlphaFoldDB" id="A0A069RGF9"/>
<feature type="domain" description="Siphovirus-type tail component RIFT-related" evidence="1">
    <location>
        <begin position="11"/>
        <end position="126"/>
    </location>
</feature>
<organism evidence="3 4">
    <name type="scientific">Peptoclostridium litorale DSM 5388</name>
    <dbReference type="NCBI Taxonomy" id="1121324"/>
    <lineage>
        <taxon>Bacteria</taxon>
        <taxon>Bacillati</taxon>
        <taxon>Bacillota</taxon>
        <taxon>Clostridia</taxon>
        <taxon>Peptostreptococcales</taxon>
        <taxon>Peptoclostridiaceae</taxon>
        <taxon>Peptoclostridium</taxon>
    </lineage>
</organism>
<proteinExistence type="predicted"/>
<dbReference type="EMBL" id="JJMM01000008">
    <property type="protein sequence ID" value="KDR95898.1"/>
    <property type="molecule type" value="Genomic_DNA"/>
</dbReference>
<dbReference type="Pfam" id="PF05709">
    <property type="entry name" value="Sipho_tail"/>
    <property type="match status" value="1"/>
</dbReference>
<reference evidence="3 4" key="1">
    <citation type="submission" date="2014-03" db="EMBL/GenBank/DDBJ databases">
        <title>Genome sequence of Clostridium litorale W6, DSM 5388.</title>
        <authorList>
            <person name="Poehlein A."/>
            <person name="Jagirdar A."/>
            <person name="Khonsari B."/>
            <person name="Chibani C.M."/>
            <person name="Gutierrez Gutierrez D.A."/>
            <person name="Davydova E."/>
            <person name="Alghaithi H.S."/>
            <person name="Nair K.P."/>
            <person name="Dhamotharan K."/>
            <person name="Chandran L."/>
            <person name="G W."/>
            <person name="Daniel R."/>
        </authorList>
    </citation>
    <scope>NUCLEOTIDE SEQUENCE [LARGE SCALE GENOMIC DNA]</scope>
    <source>
        <strain evidence="3 4">W6</strain>
    </source>
</reference>
<evidence type="ECO:0000313" key="3">
    <source>
        <dbReference type="EMBL" id="KDR95898.1"/>
    </source>
</evidence>
<dbReference type="RefSeq" id="WP_074210083.1">
    <property type="nucleotide sequence ID" value="NZ_FSRH01000008.1"/>
</dbReference>
<dbReference type="eggNOG" id="COG4722">
    <property type="taxonomic scope" value="Bacteria"/>
</dbReference>
<gene>
    <name evidence="3" type="ORF">CLIT_8c00670</name>
</gene>
<protein>
    <submittedName>
        <fullName evidence="3">Phage protein</fullName>
    </submittedName>
</protein>
<accession>A0A069RGF9</accession>
<dbReference type="STRING" id="1121324.CLIT_8c00670"/>
<comment type="caution">
    <text evidence="3">The sequence shown here is derived from an EMBL/GenBank/DDBJ whole genome shotgun (WGS) entry which is preliminary data.</text>
</comment>
<sequence length="277" mass="31147">MAKSMKFINNSGAEIVLGNAAPYLLQKIDIKTGVEISNSKGVKQDGRTYLGNTLEEMDISLQIAVIGEGKEDIENKKRLLQRAFNPKNDEGVLQYDNGIKAVESKCIVNELPYFASQNIRMARCLISLTAHQPFWNELFQESEEMSYIMGGLRFNLALPAAFSSRGFKRKAINGGDVETPVEIEFKGPAVNPTVTNVTTGEFIRVKRELGEDDILTIYTGFGEKYVNINGENAFSYIDLESSFWQMEPGENILSYQSNNDSIKTRVKVKWKNRYIGE</sequence>
<dbReference type="InterPro" id="IPR054738">
    <property type="entry name" value="Siphovirus-type_tail_C"/>
</dbReference>
<dbReference type="InterPro" id="IPR008841">
    <property type="entry name" value="Siphovirus-type_tail_N"/>
</dbReference>
<dbReference type="Pfam" id="PF22768">
    <property type="entry name" value="SPP1_Dit"/>
    <property type="match status" value="1"/>
</dbReference>
<evidence type="ECO:0000259" key="2">
    <source>
        <dbReference type="Pfam" id="PF22768"/>
    </source>
</evidence>